<comment type="caution">
    <text evidence="2">The sequence shown here is derived from an EMBL/GenBank/DDBJ whole genome shotgun (WGS) entry which is preliminary data.</text>
</comment>
<dbReference type="Pfam" id="PF02467">
    <property type="entry name" value="Whib"/>
    <property type="match status" value="1"/>
</dbReference>
<reference evidence="2" key="2">
    <citation type="submission" date="2022-09" db="EMBL/GenBank/DDBJ databases">
        <authorList>
            <person name="Sun Q."/>
            <person name="Ohkuma M."/>
        </authorList>
    </citation>
    <scope>NUCLEOTIDE SEQUENCE</scope>
    <source>
        <strain evidence="2">JCM 3093</strain>
    </source>
</reference>
<proteinExistence type="predicted"/>
<evidence type="ECO:0000313" key="3">
    <source>
        <dbReference type="Proteomes" id="UP000627984"/>
    </source>
</evidence>
<sequence length="134" mass="14651">MLSMLSFPCPESNPPTTTDLSSLVTAHGTCVDAPDPDAWFPHEPNPTGGLSPESLATRRAAYEDVARELCADCPVRAQCLELALREEYDLPRTWFHGIRGGKAPWQRCAMVYNRRRRARQAARPAAASGAEAVA</sequence>
<dbReference type="InterPro" id="IPR034768">
    <property type="entry name" value="4FE4S_WBL"/>
</dbReference>
<evidence type="ECO:0000259" key="1">
    <source>
        <dbReference type="PROSITE" id="PS51674"/>
    </source>
</evidence>
<protein>
    <recommendedName>
        <fullName evidence="1">4Fe-4S Wbl-type domain-containing protein</fullName>
    </recommendedName>
</protein>
<dbReference type="AlphaFoldDB" id="A0AA37F804"/>
<accession>A0AA37F804</accession>
<organism evidence="2 3">
    <name type="scientific">Planomonospora parontospora</name>
    <dbReference type="NCBI Taxonomy" id="58119"/>
    <lineage>
        <taxon>Bacteria</taxon>
        <taxon>Bacillati</taxon>
        <taxon>Actinomycetota</taxon>
        <taxon>Actinomycetes</taxon>
        <taxon>Streptosporangiales</taxon>
        <taxon>Streptosporangiaceae</taxon>
        <taxon>Planomonospora</taxon>
    </lineage>
</organism>
<dbReference type="Proteomes" id="UP000627984">
    <property type="component" value="Unassembled WGS sequence"/>
</dbReference>
<dbReference type="EMBL" id="BMQD01000029">
    <property type="protein sequence ID" value="GGK94232.1"/>
    <property type="molecule type" value="Genomic_DNA"/>
</dbReference>
<evidence type="ECO:0000313" key="2">
    <source>
        <dbReference type="EMBL" id="GGK94232.1"/>
    </source>
</evidence>
<reference evidence="2" key="1">
    <citation type="journal article" date="2014" name="Int. J. Syst. Evol. Microbiol.">
        <title>Complete genome sequence of Corynebacterium casei LMG S-19264T (=DSM 44701T), isolated from a smear-ripened cheese.</title>
        <authorList>
            <consortium name="US DOE Joint Genome Institute (JGI-PGF)"/>
            <person name="Walter F."/>
            <person name="Albersmeier A."/>
            <person name="Kalinowski J."/>
            <person name="Ruckert C."/>
        </authorList>
    </citation>
    <scope>NUCLEOTIDE SEQUENCE</scope>
    <source>
        <strain evidence="2">JCM 3093</strain>
    </source>
</reference>
<dbReference type="PROSITE" id="PS51674">
    <property type="entry name" value="4FE4S_WBL"/>
    <property type="match status" value="1"/>
</dbReference>
<feature type="domain" description="4Fe-4S Wbl-type" evidence="1">
    <location>
        <begin position="29"/>
        <end position="109"/>
    </location>
</feature>
<gene>
    <name evidence="2" type="ORF">GCM10010126_62010</name>
</gene>
<name>A0AA37F804_9ACTN</name>